<keyword evidence="1" id="KW-1133">Transmembrane helix</keyword>
<keyword evidence="1" id="KW-0812">Transmembrane</keyword>
<evidence type="ECO:0000256" key="1">
    <source>
        <dbReference type="SAM" id="Phobius"/>
    </source>
</evidence>
<proteinExistence type="predicted"/>
<evidence type="ECO:0000313" key="3">
    <source>
        <dbReference type="EMBL" id="VYS57129.1"/>
    </source>
</evidence>
<dbReference type="AlphaFoldDB" id="A0A654F6G9"/>
<keyword evidence="1" id="KW-0472">Membrane</keyword>
<name>A0A654F6G9_ARATH</name>
<sequence>MKHACLISEKIMNNWGLMSYEISKLKKKVGIKTRIPKTKKQIGRETMNVKAKQTFKNCTREIACREEEIQLETSAESGDHMKIVPLMLIAFVVILLSAAPIKVNGDEMMGRCMHEIANCLVAIDKGTKLPSYCCGRMVKPQPCACKYFIKNPVLLPRLLIACRVPHPKC</sequence>
<gene>
    <name evidence="2" type="ordered locus">At3g12545</name>
    <name evidence="3" type="ORF">AN1_LOCUS12579</name>
</gene>
<reference evidence="3 4" key="1">
    <citation type="submission" date="2019-11" db="EMBL/GenBank/DDBJ databases">
        <authorList>
            <person name="Jiao W.-B."/>
            <person name="Schneeberger K."/>
        </authorList>
    </citation>
    <scope>NUCLEOTIDE SEQUENCE [LARGE SCALE GENOMIC DNA]</scope>
    <source>
        <strain evidence="4">cv. An-1</strain>
    </source>
</reference>
<feature type="transmembrane region" description="Helical" evidence="1">
    <location>
        <begin position="83"/>
        <end position="101"/>
    </location>
</feature>
<evidence type="ECO:0000313" key="2">
    <source>
        <dbReference type="Araport" id="AT3G12545"/>
    </source>
</evidence>
<accession>A0A654F6G9</accession>
<dbReference type="SUPFAM" id="SSF47699">
    <property type="entry name" value="Bifunctional inhibitor/lipid-transfer protein/seed storage 2S albumin"/>
    <property type="match status" value="1"/>
</dbReference>
<dbReference type="KEGG" id="ath:AT3G12545"/>
<evidence type="ECO:0000313" key="4">
    <source>
        <dbReference type="Proteomes" id="UP000426265"/>
    </source>
</evidence>
<dbReference type="EMBL" id="CACRSJ010000106">
    <property type="protein sequence ID" value="VYS57129.1"/>
    <property type="molecule type" value="Genomic_DNA"/>
</dbReference>
<protein>
    <recommendedName>
        <fullName evidence="5">Bifunctional inhibitor/plant lipid transfer protein/seed storage helical domain-containing protein</fullName>
    </recommendedName>
</protein>
<dbReference type="Araport" id="AT3G12545"/>
<dbReference type="Proteomes" id="UP000426265">
    <property type="component" value="Unassembled WGS sequence"/>
</dbReference>
<dbReference type="ExpressionAtlas" id="A0A654F6G9">
    <property type="expression patterns" value="baseline and differential"/>
</dbReference>
<dbReference type="InterPro" id="IPR036312">
    <property type="entry name" value="Bifun_inhib/LTP/seed_sf"/>
</dbReference>
<dbReference type="RefSeq" id="NP_683556.2">
    <property type="nucleotide sequence ID" value="NM_148714.2"/>
</dbReference>
<evidence type="ECO:0008006" key="5">
    <source>
        <dbReference type="Google" id="ProtNLM"/>
    </source>
</evidence>
<dbReference type="SMR" id="A0A654F6G9"/>
<dbReference type="GeneID" id="820434"/>
<organism evidence="3 4">
    <name type="scientific">Arabidopsis thaliana</name>
    <name type="common">Mouse-ear cress</name>
    <dbReference type="NCBI Taxonomy" id="3702"/>
    <lineage>
        <taxon>Eukaryota</taxon>
        <taxon>Viridiplantae</taxon>
        <taxon>Streptophyta</taxon>
        <taxon>Embryophyta</taxon>
        <taxon>Tracheophyta</taxon>
        <taxon>Spermatophyta</taxon>
        <taxon>Magnoliopsida</taxon>
        <taxon>eudicotyledons</taxon>
        <taxon>Gunneridae</taxon>
        <taxon>Pentapetalae</taxon>
        <taxon>rosids</taxon>
        <taxon>malvids</taxon>
        <taxon>Brassicales</taxon>
        <taxon>Brassicaceae</taxon>
        <taxon>Camelineae</taxon>
        <taxon>Arabidopsis</taxon>
    </lineage>
</organism>